<evidence type="ECO:0000256" key="5">
    <source>
        <dbReference type="SAM" id="SignalP"/>
    </source>
</evidence>
<keyword evidence="2" id="KW-0521">NADP</keyword>
<dbReference type="AlphaFoldDB" id="A0A3E2H0M1"/>
<comment type="caution">
    <text evidence="6">The sequence shown here is derived from an EMBL/GenBank/DDBJ whole genome shotgun (WGS) entry which is preliminary data.</text>
</comment>
<dbReference type="Proteomes" id="UP000258309">
    <property type="component" value="Unassembled WGS sequence"/>
</dbReference>
<feature type="non-terminal residue" evidence="6">
    <location>
        <position position="1"/>
    </location>
</feature>
<accession>A0A3E2H0M1</accession>
<dbReference type="PRINTS" id="PR00080">
    <property type="entry name" value="SDRFAMILY"/>
</dbReference>
<evidence type="ECO:0000313" key="6">
    <source>
        <dbReference type="EMBL" id="RFU26543.1"/>
    </source>
</evidence>
<evidence type="ECO:0000313" key="7">
    <source>
        <dbReference type="Proteomes" id="UP000258309"/>
    </source>
</evidence>
<dbReference type="InterPro" id="IPR036291">
    <property type="entry name" value="NAD(P)-bd_dom_sf"/>
</dbReference>
<protein>
    <submittedName>
        <fullName evidence="6">Uncharacterized protein</fullName>
    </submittedName>
</protein>
<dbReference type="EMBL" id="NCSJ02000256">
    <property type="protein sequence ID" value="RFU26543.1"/>
    <property type="molecule type" value="Genomic_DNA"/>
</dbReference>
<feature type="non-terminal residue" evidence="6">
    <location>
        <position position="286"/>
    </location>
</feature>
<proteinExistence type="inferred from homology"/>
<evidence type="ECO:0000256" key="1">
    <source>
        <dbReference type="ARBA" id="ARBA00006484"/>
    </source>
</evidence>
<sequence length="286" mass="31215">MVKQLWLITGASSGFGAVLAETVLKRGHQVIATARNPTKARVAYPQIEAQCGKWITLDVTSPNTTAEVYKAIKELGNGKIDVVVNNAGYSLVGSIEDMNEQEIHQQMDTNAYGPVRVIKAALPYMRSQKSGVIVNITSIAGLDGRPACAMYAASKFALEAISESLSRELASFNIRLLLVEPGAFRTNFFGAYQLPAKEMTPDYKGTILDQTLTAFHNLHEKQQGDPAKAANRIFDFVNGTGTGLGKTGLLRLQLGPDCWERANNKTLSLRENLEQTKEVAFSTDFD</sequence>
<dbReference type="InterPro" id="IPR020904">
    <property type="entry name" value="Sc_DH/Rdtase_CS"/>
</dbReference>
<evidence type="ECO:0000256" key="4">
    <source>
        <dbReference type="RuleBase" id="RU000363"/>
    </source>
</evidence>
<dbReference type="Pfam" id="PF00106">
    <property type="entry name" value="adh_short"/>
    <property type="match status" value="1"/>
</dbReference>
<keyword evidence="5" id="KW-0732">Signal</keyword>
<dbReference type="PANTHER" id="PTHR43976">
    <property type="entry name" value="SHORT CHAIN DEHYDROGENASE"/>
    <property type="match status" value="1"/>
</dbReference>
<dbReference type="PROSITE" id="PS00061">
    <property type="entry name" value="ADH_SHORT"/>
    <property type="match status" value="1"/>
</dbReference>
<dbReference type="GO" id="GO:0016491">
    <property type="term" value="F:oxidoreductase activity"/>
    <property type="evidence" value="ECO:0007669"/>
    <property type="project" value="UniProtKB-KW"/>
</dbReference>
<comment type="similarity">
    <text evidence="1 4">Belongs to the short-chain dehydrogenases/reductases (SDR) family.</text>
</comment>
<organism evidence="6 7">
    <name type="scientific">Scytalidium lignicola</name>
    <name type="common">Hyphomycete</name>
    <dbReference type="NCBI Taxonomy" id="5539"/>
    <lineage>
        <taxon>Eukaryota</taxon>
        <taxon>Fungi</taxon>
        <taxon>Dikarya</taxon>
        <taxon>Ascomycota</taxon>
        <taxon>Pezizomycotina</taxon>
        <taxon>Leotiomycetes</taxon>
        <taxon>Leotiomycetes incertae sedis</taxon>
        <taxon>Scytalidium</taxon>
    </lineage>
</organism>
<name>A0A3E2H0M1_SCYLI</name>
<dbReference type="InterPro" id="IPR051911">
    <property type="entry name" value="SDR_oxidoreductase"/>
</dbReference>
<dbReference type="InterPro" id="IPR002347">
    <property type="entry name" value="SDR_fam"/>
</dbReference>
<feature type="chain" id="PRO_5017683985" evidence="5">
    <location>
        <begin position="21"/>
        <end position="286"/>
    </location>
</feature>
<evidence type="ECO:0000256" key="3">
    <source>
        <dbReference type="ARBA" id="ARBA00023002"/>
    </source>
</evidence>
<keyword evidence="7" id="KW-1185">Reference proteome</keyword>
<dbReference type="PRINTS" id="PR00081">
    <property type="entry name" value="GDHRDH"/>
</dbReference>
<dbReference type="OMA" id="KEDHCDV"/>
<dbReference type="CDD" id="cd05374">
    <property type="entry name" value="17beta-HSD-like_SDR_c"/>
    <property type="match status" value="1"/>
</dbReference>
<gene>
    <name evidence="6" type="ORF">B7463_g9802</name>
</gene>
<keyword evidence="3" id="KW-0560">Oxidoreductase</keyword>
<dbReference type="STRING" id="5539.A0A3E2H0M1"/>
<dbReference type="OrthoDB" id="1274115at2759"/>
<dbReference type="PANTHER" id="PTHR43976:SF16">
    <property type="entry name" value="SHORT-CHAIN DEHYDROGENASE_REDUCTASE FAMILY PROTEIN"/>
    <property type="match status" value="1"/>
</dbReference>
<reference evidence="6 7" key="1">
    <citation type="submission" date="2018-05" db="EMBL/GenBank/DDBJ databases">
        <title>Draft genome sequence of Scytalidium lignicola DSM 105466, a ubiquitous saprotrophic fungus.</title>
        <authorList>
            <person name="Buettner E."/>
            <person name="Gebauer A.M."/>
            <person name="Hofrichter M."/>
            <person name="Liers C."/>
            <person name="Kellner H."/>
        </authorList>
    </citation>
    <scope>NUCLEOTIDE SEQUENCE [LARGE SCALE GENOMIC DNA]</scope>
    <source>
        <strain evidence="6 7">DSM 105466</strain>
    </source>
</reference>
<dbReference type="SUPFAM" id="SSF51735">
    <property type="entry name" value="NAD(P)-binding Rossmann-fold domains"/>
    <property type="match status" value="1"/>
</dbReference>
<feature type="signal peptide" evidence="5">
    <location>
        <begin position="1"/>
        <end position="20"/>
    </location>
</feature>
<dbReference type="Gene3D" id="3.40.50.720">
    <property type="entry name" value="NAD(P)-binding Rossmann-like Domain"/>
    <property type="match status" value="1"/>
</dbReference>
<evidence type="ECO:0000256" key="2">
    <source>
        <dbReference type="ARBA" id="ARBA00022857"/>
    </source>
</evidence>